<feature type="signal peptide" evidence="2">
    <location>
        <begin position="1"/>
        <end position="18"/>
    </location>
</feature>
<keyword evidence="4" id="KW-1185">Reference proteome</keyword>
<dbReference type="Proteomes" id="UP000703661">
    <property type="component" value="Unassembled WGS sequence"/>
</dbReference>
<evidence type="ECO:0000313" key="3">
    <source>
        <dbReference type="EMBL" id="KAG0015023.1"/>
    </source>
</evidence>
<protein>
    <submittedName>
        <fullName evidence="3">Uncharacterized protein</fullName>
    </submittedName>
</protein>
<comment type="caution">
    <text evidence="3">The sequence shown here is derived from an EMBL/GenBank/DDBJ whole genome shotgun (WGS) entry which is preliminary data.</text>
</comment>
<evidence type="ECO:0000256" key="2">
    <source>
        <dbReference type="SAM" id="SignalP"/>
    </source>
</evidence>
<proteinExistence type="predicted"/>
<evidence type="ECO:0000256" key="1">
    <source>
        <dbReference type="SAM" id="Phobius"/>
    </source>
</evidence>
<keyword evidence="2" id="KW-0732">Signal</keyword>
<gene>
    <name evidence="3" type="ORF">BGZ80_010088</name>
</gene>
<keyword evidence="1" id="KW-0812">Transmembrane</keyword>
<evidence type="ECO:0000313" key="4">
    <source>
        <dbReference type="Proteomes" id="UP000703661"/>
    </source>
</evidence>
<organism evidence="3 4">
    <name type="scientific">Entomortierella chlamydospora</name>
    <dbReference type="NCBI Taxonomy" id="101097"/>
    <lineage>
        <taxon>Eukaryota</taxon>
        <taxon>Fungi</taxon>
        <taxon>Fungi incertae sedis</taxon>
        <taxon>Mucoromycota</taxon>
        <taxon>Mortierellomycotina</taxon>
        <taxon>Mortierellomycetes</taxon>
        <taxon>Mortierellales</taxon>
        <taxon>Mortierellaceae</taxon>
        <taxon>Entomortierella</taxon>
    </lineage>
</organism>
<feature type="chain" id="PRO_5040481095" evidence="2">
    <location>
        <begin position="19"/>
        <end position="469"/>
    </location>
</feature>
<reference evidence="3" key="1">
    <citation type="journal article" date="2020" name="Fungal Divers.">
        <title>Resolving the Mortierellaceae phylogeny through synthesis of multi-gene phylogenetics and phylogenomics.</title>
        <authorList>
            <person name="Vandepol N."/>
            <person name="Liber J."/>
            <person name="Desiro A."/>
            <person name="Na H."/>
            <person name="Kennedy M."/>
            <person name="Barry K."/>
            <person name="Grigoriev I.V."/>
            <person name="Miller A.N."/>
            <person name="O'Donnell K."/>
            <person name="Stajich J.E."/>
            <person name="Bonito G."/>
        </authorList>
    </citation>
    <scope>NUCLEOTIDE SEQUENCE</scope>
    <source>
        <strain evidence="3">NRRL 2769</strain>
    </source>
</reference>
<name>A0A9P6T050_9FUNG</name>
<keyword evidence="1" id="KW-0472">Membrane</keyword>
<dbReference type="OrthoDB" id="2440626at2759"/>
<dbReference type="AlphaFoldDB" id="A0A9P6T050"/>
<keyword evidence="1" id="KW-1133">Transmembrane helix</keyword>
<feature type="transmembrane region" description="Helical" evidence="1">
    <location>
        <begin position="314"/>
        <end position="340"/>
    </location>
</feature>
<accession>A0A9P6T050</accession>
<dbReference type="EMBL" id="JAAAID010000667">
    <property type="protein sequence ID" value="KAG0015023.1"/>
    <property type="molecule type" value="Genomic_DNA"/>
</dbReference>
<sequence>MVATHSLLLLAILAGSSQQNGLRALAQAYQDSEHYVLPANIYDNLPPGLQTPVAAPTIAAPSPTTLAVTKVSGIVPSVPGPDDTMSLEILTPLLNSIYTPGTGLVVSWTNDEVSFPENWAPEQSILDMITKAPNFSNSSLLTKEDMTNLAKAKLIGLRRAQLLSVLKESSVRLHSLRLLSWPLIPPVTGDDGKASTNSHYISPSILSDPGLPILNFSQIGMLGGAGGQMTWMIPEDWEYEGEFEIRIPSPSGMNGSAAVSAGSAWGGAKSHGFWILRDLATRTSHPQYNIPPMDQQQRVMSGWRGGDSQGQKVLGVFFGIATVMLAFVLIGLGGMIGVYYHKWVAQVASSPESEPLTIDNNLPSYSPSSGLAKNLHQMQGVDPFVIATGDEDAHSPTDLKDLNVSDRAIGGIEAAAMSEKAMAGKDCRERYNPVDRSFVDLPLYEAWESTSTLAASNQDFHEKMHETKE</sequence>